<evidence type="ECO:0000259" key="1">
    <source>
        <dbReference type="Pfam" id="PF12728"/>
    </source>
</evidence>
<accession>A0A2D2CYX5</accession>
<dbReference type="NCBIfam" id="TIGR01764">
    <property type="entry name" value="excise"/>
    <property type="match status" value="1"/>
</dbReference>
<sequence length="108" mass="11746">MSHESARRRRKSAAAPTIAALTFSPETIDAIADAVAERIVEKSKTAKAPPPTTSELLTIKQFCEVTKLSRTRVYTLGKSGALEMARVGHRVRIPASEVERVLRGEMAA</sequence>
<keyword evidence="2" id="KW-0238">DNA-binding</keyword>
<dbReference type="STRING" id="595536.GCA_000178815_03447"/>
<evidence type="ECO:0000313" key="3">
    <source>
        <dbReference type="Proteomes" id="UP000230709"/>
    </source>
</evidence>
<proteinExistence type="predicted"/>
<dbReference type="InterPro" id="IPR010093">
    <property type="entry name" value="SinI_DNA-bd"/>
</dbReference>
<gene>
    <name evidence="2" type="ORF">CQW49_08525</name>
</gene>
<reference evidence="3" key="1">
    <citation type="submission" date="2017-10" db="EMBL/GenBank/DDBJ databases">
        <title>Completed PacBio SMRT sequence of Methylosinus trichosporium OB3b reveals presence of a third large plasmid.</title>
        <authorList>
            <person name="Charles T.C."/>
            <person name="Lynch M.D.J."/>
            <person name="Heil J.R."/>
            <person name="Cheng J."/>
        </authorList>
    </citation>
    <scope>NUCLEOTIDE SEQUENCE [LARGE SCALE GENOMIC DNA]</scope>
    <source>
        <strain evidence="3">OB3b</strain>
    </source>
</reference>
<dbReference type="EMBL" id="CP023737">
    <property type="protein sequence ID" value="ATQ67927.1"/>
    <property type="molecule type" value="Genomic_DNA"/>
</dbReference>
<organism evidence="2 3">
    <name type="scientific">Methylosinus trichosporium (strain ATCC 35070 / NCIMB 11131 / UNIQEM 75 / OB3b)</name>
    <dbReference type="NCBI Taxonomy" id="595536"/>
    <lineage>
        <taxon>Bacteria</taxon>
        <taxon>Pseudomonadati</taxon>
        <taxon>Pseudomonadota</taxon>
        <taxon>Alphaproteobacteria</taxon>
        <taxon>Hyphomicrobiales</taxon>
        <taxon>Methylocystaceae</taxon>
        <taxon>Methylosinus</taxon>
    </lineage>
</organism>
<dbReference type="Pfam" id="PF12728">
    <property type="entry name" value="HTH_17"/>
    <property type="match status" value="1"/>
</dbReference>
<name>A0A2D2CYX5_METT3</name>
<dbReference type="RefSeq" id="WP_004448329.1">
    <property type="nucleotide sequence ID" value="NZ_CP023737.1"/>
</dbReference>
<dbReference type="InterPro" id="IPR041657">
    <property type="entry name" value="HTH_17"/>
</dbReference>
<keyword evidence="3" id="KW-1185">Reference proteome</keyword>
<dbReference type="Proteomes" id="UP000230709">
    <property type="component" value="Chromosome"/>
</dbReference>
<protein>
    <submittedName>
        <fullName evidence="2">DNA-binding protein</fullName>
    </submittedName>
</protein>
<dbReference type="KEGG" id="mtw:CQW49_08525"/>
<evidence type="ECO:0000313" key="2">
    <source>
        <dbReference type="EMBL" id="ATQ67927.1"/>
    </source>
</evidence>
<feature type="domain" description="Helix-turn-helix" evidence="1">
    <location>
        <begin position="56"/>
        <end position="104"/>
    </location>
</feature>
<dbReference type="AlphaFoldDB" id="A0A2D2CYX5"/>
<dbReference type="GO" id="GO:0003677">
    <property type="term" value="F:DNA binding"/>
    <property type="evidence" value="ECO:0007669"/>
    <property type="project" value="UniProtKB-KW"/>
</dbReference>